<reference evidence="2" key="1">
    <citation type="submission" date="2019-08" db="EMBL/GenBank/DDBJ databases">
        <authorList>
            <person name="Kucharzyk K."/>
            <person name="Murdoch R.W."/>
            <person name="Higgins S."/>
            <person name="Loffler F."/>
        </authorList>
    </citation>
    <scope>NUCLEOTIDE SEQUENCE</scope>
</reference>
<organism evidence="2">
    <name type="scientific">bioreactor metagenome</name>
    <dbReference type="NCBI Taxonomy" id="1076179"/>
    <lineage>
        <taxon>unclassified sequences</taxon>
        <taxon>metagenomes</taxon>
        <taxon>ecological metagenomes</taxon>
    </lineage>
</organism>
<dbReference type="AlphaFoldDB" id="A0A645HRB2"/>
<evidence type="ECO:0000256" key="1">
    <source>
        <dbReference type="SAM" id="MobiDB-lite"/>
    </source>
</evidence>
<evidence type="ECO:0000313" key="2">
    <source>
        <dbReference type="EMBL" id="MPN41585.1"/>
    </source>
</evidence>
<gene>
    <name evidence="2" type="ORF">SDC9_189139</name>
</gene>
<protein>
    <submittedName>
        <fullName evidence="2">Uncharacterized protein</fullName>
    </submittedName>
</protein>
<sequence length="114" mass="13777">MAKRRNREQVQHRDEVAFESGHRLQAPNGRAEKRGKDRREGHRRQRGKHELLRVVRQNDLFANEFEHVRQRLVPRWPFAVLHSRVDLSIHKLQQERKDAQKQQAGEQKNLDKRH</sequence>
<name>A0A645HRB2_9ZZZZ</name>
<feature type="compositionally biased region" description="Basic and acidic residues" evidence="1">
    <location>
        <begin position="7"/>
        <end position="22"/>
    </location>
</feature>
<feature type="region of interest" description="Disordered" evidence="1">
    <location>
        <begin position="92"/>
        <end position="114"/>
    </location>
</feature>
<comment type="caution">
    <text evidence="2">The sequence shown here is derived from an EMBL/GenBank/DDBJ whole genome shotgun (WGS) entry which is preliminary data.</text>
</comment>
<feature type="compositionally biased region" description="Basic and acidic residues" evidence="1">
    <location>
        <begin position="30"/>
        <end position="40"/>
    </location>
</feature>
<feature type="region of interest" description="Disordered" evidence="1">
    <location>
        <begin position="1"/>
        <end position="49"/>
    </location>
</feature>
<dbReference type="EMBL" id="VSSQ01098740">
    <property type="protein sequence ID" value="MPN41585.1"/>
    <property type="molecule type" value="Genomic_DNA"/>
</dbReference>
<accession>A0A645HRB2</accession>
<proteinExistence type="predicted"/>